<dbReference type="OrthoDB" id="7487078at2759"/>
<evidence type="ECO:0000313" key="2">
    <source>
        <dbReference type="Proteomes" id="UP000838756"/>
    </source>
</evidence>
<dbReference type="Proteomes" id="UP000838756">
    <property type="component" value="Unassembled WGS sequence"/>
</dbReference>
<reference evidence="1" key="1">
    <citation type="submission" date="2022-03" db="EMBL/GenBank/DDBJ databases">
        <authorList>
            <person name="Lindestad O."/>
        </authorList>
    </citation>
    <scope>NUCLEOTIDE SEQUENCE</scope>
</reference>
<evidence type="ECO:0000313" key="1">
    <source>
        <dbReference type="EMBL" id="CAH2227162.1"/>
    </source>
</evidence>
<feature type="non-terminal residue" evidence="1">
    <location>
        <position position="1"/>
    </location>
</feature>
<name>A0A8S4QY60_9NEOP</name>
<gene>
    <name evidence="1" type="primary">jg17617</name>
    <name evidence="1" type="ORF">PAEG_LOCUS7691</name>
</gene>
<dbReference type="AlphaFoldDB" id="A0A8S4QY60"/>
<proteinExistence type="predicted"/>
<comment type="caution">
    <text evidence="1">The sequence shown here is derived from an EMBL/GenBank/DDBJ whole genome shotgun (WGS) entry which is preliminary data.</text>
</comment>
<sequence>RSKASLSIRSLEIVPGQKKNTTSLAYRCDRCRLLSVMVRMADNNIYNLDTSRYRIREADSQQYLELEVEGTKPQDFGDYFAIIQNKDGIEERVKMLSVLSPGNFYDKNIKATMIVEDWKN</sequence>
<dbReference type="EMBL" id="CAKXAJ010022580">
    <property type="protein sequence ID" value="CAH2227162.1"/>
    <property type="molecule type" value="Genomic_DNA"/>
</dbReference>
<accession>A0A8S4QY60</accession>
<keyword evidence="2" id="KW-1185">Reference proteome</keyword>
<protein>
    <submittedName>
        <fullName evidence="1">Jg17617 protein</fullName>
    </submittedName>
</protein>
<organism evidence="1 2">
    <name type="scientific">Pararge aegeria aegeria</name>
    <dbReference type="NCBI Taxonomy" id="348720"/>
    <lineage>
        <taxon>Eukaryota</taxon>
        <taxon>Metazoa</taxon>
        <taxon>Ecdysozoa</taxon>
        <taxon>Arthropoda</taxon>
        <taxon>Hexapoda</taxon>
        <taxon>Insecta</taxon>
        <taxon>Pterygota</taxon>
        <taxon>Neoptera</taxon>
        <taxon>Endopterygota</taxon>
        <taxon>Lepidoptera</taxon>
        <taxon>Glossata</taxon>
        <taxon>Ditrysia</taxon>
        <taxon>Papilionoidea</taxon>
        <taxon>Nymphalidae</taxon>
        <taxon>Satyrinae</taxon>
        <taxon>Satyrini</taxon>
        <taxon>Parargina</taxon>
        <taxon>Pararge</taxon>
    </lineage>
</organism>